<feature type="domain" description="BRCT" evidence="3">
    <location>
        <begin position="508"/>
        <end position="574"/>
    </location>
</feature>
<dbReference type="AlphaFoldDB" id="A0A6A4HTU2"/>
<feature type="compositionally biased region" description="Polar residues" evidence="2">
    <location>
        <begin position="248"/>
        <end position="259"/>
    </location>
</feature>
<feature type="domain" description="BRCT" evidence="3">
    <location>
        <begin position="400"/>
        <end position="493"/>
    </location>
</feature>
<feature type="domain" description="BRCT" evidence="3">
    <location>
        <begin position="47"/>
        <end position="119"/>
    </location>
</feature>
<dbReference type="Pfam" id="PF00533">
    <property type="entry name" value="BRCT"/>
    <property type="match status" value="1"/>
</dbReference>
<dbReference type="EMBL" id="ML769457">
    <property type="protein sequence ID" value="KAE9400377.1"/>
    <property type="molecule type" value="Genomic_DNA"/>
</dbReference>
<dbReference type="OrthoDB" id="251770at2759"/>
<dbReference type="Gene3D" id="3.40.50.10190">
    <property type="entry name" value="BRCT domain"/>
    <property type="match status" value="4"/>
</dbReference>
<organism evidence="4 5">
    <name type="scientific">Gymnopus androsaceus JB14</name>
    <dbReference type="NCBI Taxonomy" id="1447944"/>
    <lineage>
        <taxon>Eukaryota</taxon>
        <taxon>Fungi</taxon>
        <taxon>Dikarya</taxon>
        <taxon>Basidiomycota</taxon>
        <taxon>Agaricomycotina</taxon>
        <taxon>Agaricomycetes</taxon>
        <taxon>Agaricomycetidae</taxon>
        <taxon>Agaricales</taxon>
        <taxon>Marasmiineae</taxon>
        <taxon>Omphalotaceae</taxon>
        <taxon>Gymnopus</taxon>
    </lineage>
</organism>
<name>A0A6A4HTU2_9AGAR</name>
<dbReference type="GO" id="GO:0007095">
    <property type="term" value="P:mitotic G2 DNA damage checkpoint signaling"/>
    <property type="evidence" value="ECO:0007669"/>
    <property type="project" value="TreeGrafter"/>
</dbReference>
<feature type="region of interest" description="Disordered" evidence="2">
    <location>
        <begin position="235"/>
        <end position="275"/>
    </location>
</feature>
<dbReference type="PANTHER" id="PTHR13561">
    <property type="entry name" value="DNA REPLICATION REGULATOR DPB11-RELATED"/>
    <property type="match status" value="1"/>
</dbReference>
<dbReference type="PANTHER" id="PTHR13561:SF20">
    <property type="entry name" value="DNA TOPOISOMERASE 2-BINDING PROTEIN 1"/>
    <property type="match status" value="1"/>
</dbReference>
<evidence type="ECO:0000313" key="5">
    <source>
        <dbReference type="Proteomes" id="UP000799118"/>
    </source>
</evidence>
<evidence type="ECO:0000313" key="4">
    <source>
        <dbReference type="EMBL" id="KAE9400377.1"/>
    </source>
</evidence>
<protein>
    <recommendedName>
        <fullName evidence="3">BRCT domain-containing protein</fullName>
    </recommendedName>
</protein>
<reference evidence="4" key="1">
    <citation type="journal article" date="2019" name="Environ. Microbiol.">
        <title>Fungal ecological strategies reflected in gene transcription - a case study of two litter decomposers.</title>
        <authorList>
            <person name="Barbi F."/>
            <person name="Kohler A."/>
            <person name="Barry K."/>
            <person name="Baskaran P."/>
            <person name="Daum C."/>
            <person name="Fauchery L."/>
            <person name="Ihrmark K."/>
            <person name="Kuo A."/>
            <person name="LaButti K."/>
            <person name="Lipzen A."/>
            <person name="Morin E."/>
            <person name="Grigoriev I.V."/>
            <person name="Henrissat B."/>
            <person name="Lindahl B."/>
            <person name="Martin F."/>
        </authorList>
    </citation>
    <scope>NUCLEOTIDE SEQUENCE</scope>
    <source>
        <strain evidence="4">JB14</strain>
    </source>
</reference>
<feature type="region of interest" description="Disordered" evidence="2">
    <location>
        <begin position="300"/>
        <end position="332"/>
    </location>
</feature>
<dbReference type="InterPro" id="IPR059215">
    <property type="entry name" value="BRCT2_TopBP1-like"/>
</dbReference>
<keyword evidence="5" id="KW-1185">Reference proteome</keyword>
<evidence type="ECO:0000259" key="3">
    <source>
        <dbReference type="PROSITE" id="PS50172"/>
    </source>
</evidence>
<dbReference type="InterPro" id="IPR001357">
    <property type="entry name" value="BRCT_dom"/>
</dbReference>
<dbReference type="GO" id="GO:0033314">
    <property type="term" value="P:mitotic DNA replication checkpoint signaling"/>
    <property type="evidence" value="ECO:0007669"/>
    <property type="project" value="TreeGrafter"/>
</dbReference>
<dbReference type="PROSITE" id="PS50172">
    <property type="entry name" value="BRCT"/>
    <property type="match status" value="4"/>
</dbReference>
<dbReference type="CDD" id="cd17731">
    <property type="entry name" value="BRCT_TopBP1_rpt2_like"/>
    <property type="match status" value="1"/>
</dbReference>
<feature type="domain" description="BRCT" evidence="3">
    <location>
        <begin position="138"/>
        <end position="236"/>
    </location>
</feature>
<proteinExistence type="predicted"/>
<dbReference type="GO" id="GO:0006270">
    <property type="term" value="P:DNA replication initiation"/>
    <property type="evidence" value="ECO:0007669"/>
    <property type="project" value="TreeGrafter"/>
</dbReference>
<dbReference type="Pfam" id="PF12738">
    <property type="entry name" value="PTCB-BRCT"/>
    <property type="match status" value="2"/>
</dbReference>
<sequence>MRRRGNKSAKVPNVKLRPAQPGASLSSSSFVIQDSQIDNDDTKYYDPTPRPFAGVVLCATGITDKPTIFKQAVELGATTINDFTDRVTHLIALQHGGAKYMCALDRKIPILKPSWITDSHHIWLHGDDVDLEQSITQHRLPIFTDVVLCVSGIPDIVRRTQINKLVTKSGGSYVKALERPVRVTHLLCSGDDPTDKMYYAEKFNKQGEASIKLVWEEWFWDCLEFGGRFEEDRYQMQHPRPKPRKSVQEVNPNETSTIPGNDLPPDDDEPVQASISKPVGFQRELWRSVLAPRGYDWNDDGTSLVKSPTKRPATRQVQEDEEENLFQGRRSGSVLSSSSFRRANSFAQLPLKQKQPLRRLLSTRVIADDALGMEIDTPGAGPSTAREVVAEEVVAPQPPPAPSIFSGLRFAALGEADSNTVREAIQKAGGTFIETEDGNVPQVDIIIVRLVSGSKMFRSLTSSTETTSKFRTECWLEKCLYEERPCPPESHVTFTPVGVPCPISGAENVRISFSGLDNAEKFFMTRLVKVLGLNLLPSFSKRATHLLCPSAEGLKFEKAQEWGVPVVGMAWMEEMKRTGKCSRCAEVSCRSDGC</sequence>
<dbReference type="InterPro" id="IPR036420">
    <property type="entry name" value="BRCT_dom_sf"/>
</dbReference>
<gene>
    <name evidence="4" type="ORF">BT96DRAFT_650615</name>
</gene>
<dbReference type="Proteomes" id="UP000799118">
    <property type="component" value="Unassembled WGS sequence"/>
</dbReference>
<accession>A0A6A4HTU2</accession>
<keyword evidence="1" id="KW-0677">Repeat</keyword>
<feature type="region of interest" description="Disordered" evidence="2">
    <location>
        <begin position="1"/>
        <end position="26"/>
    </location>
</feature>
<evidence type="ECO:0000256" key="1">
    <source>
        <dbReference type="ARBA" id="ARBA00022737"/>
    </source>
</evidence>
<dbReference type="SMART" id="SM00292">
    <property type="entry name" value="BRCT"/>
    <property type="match status" value="4"/>
</dbReference>
<evidence type="ECO:0000256" key="2">
    <source>
        <dbReference type="SAM" id="MobiDB-lite"/>
    </source>
</evidence>
<dbReference type="SUPFAM" id="SSF52113">
    <property type="entry name" value="BRCT domain"/>
    <property type="match status" value="3"/>
</dbReference>